<reference evidence="5 6" key="1">
    <citation type="submission" date="2016-01" db="EMBL/GenBank/DDBJ databases">
        <title>Whole genome sequence and analysis of Micromonospora rosaria DSM 803, which can produce antibacterial substance rosamicin.</title>
        <authorList>
            <person name="Yang H."/>
            <person name="He X."/>
            <person name="Zhu D."/>
        </authorList>
    </citation>
    <scope>NUCLEOTIDE SEQUENCE [LARGE SCALE GENOMIC DNA]</scope>
    <source>
        <strain evidence="5 6">DSM 803</strain>
    </source>
</reference>
<dbReference type="InterPro" id="IPR005158">
    <property type="entry name" value="BTAD"/>
</dbReference>
<dbReference type="SUPFAM" id="SSF46894">
    <property type="entry name" value="C-terminal effector domain of the bipartite response regulators"/>
    <property type="match status" value="1"/>
</dbReference>
<keyword evidence="2 3" id="KW-0238">DNA-binding</keyword>
<dbReference type="SUPFAM" id="SSF48452">
    <property type="entry name" value="TPR-like"/>
    <property type="match status" value="1"/>
</dbReference>
<dbReference type="Proteomes" id="UP000070620">
    <property type="component" value="Unassembled WGS sequence"/>
</dbReference>
<dbReference type="RefSeq" id="WP_067368823.1">
    <property type="nucleotide sequence ID" value="NZ_JBIUBN010000005.1"/>
</dbReference>
<dbReference type="GO" id="GO:0003677">
    <property type="term" value="F:DNA binding"/>
    <property type="evidence" value="ECO:0007669"/>
    <property type="project" value="UniProtKB-UniRule"/>
</dbReference>
<dbReference type="PANTHER" id="PTHR35807">
    <property type="entry name" value="TRANSCRIPTIONAL REGULATOR REDD-RELATED"/>
    <property type="match status" value="1"/>
</dbReference>
<dbReference type="InterPro" id="IPR051677">
    <property type="entry name" value="AfsR-DnrI-RedD_regulator"/>
</dbReference>
<dbReference type="AlphaFoldDB" id="A0A136PP85"/>
<dbReference type="Pfam" id="PF03704">
    <property type="entry name" value="BTAD"/>
    <property type="match status" value="1"/>
</dbReference>
<feature type="domain" description="OmpR/PhoB-type" evidence="4">
    <location>
        <begin position="7"/>
        <end position="114"/>
    </location>
</feature>
<dbReference type="Gene3D" id="1.10.10.10">
    <property type="entry name" value="Winged helix-like DNA-binding domain superfamily/Winged helix DNA-binding domain"/>
    <property type="match status" value="1"/>
</dbReference>
<evidence type="ECO:0000256" key="1">
    <source>
        <dbReference type="ARBA" id="ARBA00005820"/>
    </source>
</evidence>
<dbReference type="GO" id="GO:0006355">
    <property type="term" value="P:regulation of DNA-templated transcription"/>
    <property type="evidence" value="ECO:0007669"/>
    <property type="project" value="InterPro"/>
</dbReference>
<keyword evidence="6" id="KW-1185">Reference proteome</keyword>
<organism evidence="5 6">
    <name type="scientific">Micromonospora rosaria</name>
    <dbReference type="NCBI Taxonomy" id="47874"/>
    <lineage>
        <taxon>Bacteria</taxon>
        <taxon>Bacillati</taxon>
        <taxon>Actinomycetota</taxon>
        <taxon>Actinomycetes</taxon>
        <taxon>Micromonosporales</taxon>
        <taxon>Micromonosporaceae</taxon>
        <taxon>Micromonospora</taxon>
    </lineage>
</organism>
<comment type="caution">
    <text evidence="5">The sequence shown here is derived from an EMBL/GenBank/DDBJ whole genome shotgun (WGS) entry which is preliminary data.</text>
</comment>
<proteinExistence type="inferred from homology"/>
<dbReference type="InterPro" id="IPR011990">
    <property type="entry name" value="TPR-like_helical_dom_sf"/>
</dbReference>
<evidence type="ECO:0000313" key="6">
    <source>
        <dbReference type="Proteomes" id="UP000070620"/>
    </source>
</evidence>
<dbReference type="Gene3D" id="1.25.40.10">
    <property type="entry name" value="Tetratricopeptide repeat domain"/>
    <property type="match status" value="1"/>
</dbReference>
<dbReference type="GO" id="GO:0000160">
    <property type="term" value="P:phosphorelay signal transduction system"/>
    <property type="evidence" value="ECO:0007669"/>
    <property type="project" value="InterPro"/>
</dbReference>
<dbReference type="InterPro" id="IPR001867">
    <property type="entry name" value="OmpR/PhoB-type_DNA-bd"/>
</dbReference>
<dbReference type="OrthoDB" id="3203171at2"/>
<feature type="DNA-binding region" description="OmpR/PhoB-type" evidence="3">
    <location>
        <begin position="7"/>
        <end position="114"/>
    </location>
</feature>
<dbReference type="InterPro" id="IPR016032">
    <property type="entry name" value="Sig_transdc_resp-reg_C-effctor"/>
</dbReference>
<gene>
    <name evidence="5" type="ORF">AWW66_20340</name>
</gene>
<dbReference type="SMART" id="SM01043">
    <property type="entry name" value="BTAD"/>
    <property type="match status" value="1"/>
</dbReference>
<accession>A0A136PP85</accession>
<dbReference type="PROSITE" id="PS51755">
    <property type="entry name" value="OMPR_PHOB"/>
    <property type="match status" value="1"/>
</dbReference>
<evidence type="ECO:0000259" key="4">
    <source>
        <dbReference type="PROSITE" id="PS51755"/>
    </source>
</evidence>
<evidence type="ECO:0000256" key="3">
    <source>
        <dbReference type="PROSITE-ProRule" id="PRU01091"/>
    </source>
</evidence>
<protein>
    <recommendedName>
        <fullName evidence="4">OmpR/PhoB-type domain-containing protein</fullName>
    </recommendedName>
</protein>
<name>A0A136PP85_9ACTN</name>
<dbReference type="InterPro" id="IPR036388">
    <property type="entry name" value="WH-like_DNA-bd_sf"/>
</dbReference>
<comment type="similarity">
    <text evidence="1">Belongs to the AfsR/DnrI/RedD regulatory family.</text>
</comment>
<dbReference type="SMART" id="SM00862">
    <property type="entry name" value="Trans_reg_C"/>
    <property type="match status" value="1"/>
</dbReference>
<evidence type="ECO:0000256" key="2">
    <source>
        <dbReference type="ARBA" id="ARBA00023125"/>
    </source>
</evidence>
<dbReference type="EMBL" id="LRQV01000081">
    <property type="protein sequence ID" value="KXK60164.1"/>
    <property type="molecule type" value="Genomic_DNA"/>
</dbReference>
<sequence length="264" mass="28532">MISSDRPASASADHRYLRLWCFGGFRLEVDGSPVDWSGVRPRVRTLLRYLAAHAGQPVHRERITAALWPELPDRSAVNNLHVGVSTLRTFLEPGVARGASRFIVRDGSSYRLEVGVGGGSDVAAFDAALAAARRARSTGDGPAAVRALRNALDEYAGDLLPEDGSAEWVLADRERHRSRATEAAVLLAGLELARGRSRVAITAARRALELDGYHDDGWRLLITAQRRAGDVAAARRSQQTYERVLCSLGVGRTGAPRPVHVTAA</sequence>
<dbReference type="Pfam" id="PF00486">
    <property type="entry name" value="Trans_reg_C"/>
    <property type="match status" value="1"/>
</dbReference>
<evidence type="ECO:0000313" key="5">
    <source>
        <dbReference type="EMBL" id="KXK60164.1"/>
    </source>
</evidence>